<comment type="caution">
    <text evidence="1">The sequence shown here is derived from an EMBL/GenBank/DDBJ whole genome shotgun (WGS) entry which is preliminary data.</text>
</comment>
<reference evidence="1" key="1">
    <citation type="submission" date="2023-04" db="EMBL/GenBank/DDBJ databases">
        <title>Draft Genome sequencing of Naganishia species isolated from polar environments using Oxford Nanopore Technology.</title>
        <authorList>
            <person name="Leo P."/>
            <person name="Venkateswaran K."/>
        </authorList>
    </citation>
    <scope>NUCLEOTIDE SEQUENCE</scope>
    <source>
        <strain evidence="1">MNA-CCFEE 5262</strain>
    </source>
</reference>
<proteinExistence type="predicted"/>
<evidence type="ECO:0000313" key="2">
    <source>
        <dbReference type="Proteomes" id="UP001230649"/>
    </source>
</evidence>
<name>A0ACC2WHS7_9TREE</name>
<dbReference type="EMBL" id="JASBWS010000019">
    <property type="protein sequence ID" value="KAJ9111308.1"/>
    <property type="molecule type" value="Genomic_DNA"/>
</dbReference>
<evidence type="ECO:0000313" key="1">
    <source>
        <dbReference type="EMBL" id="KAJ9111308.1"/>
    </source>
</evidence>
<protein>
    <submittedName>
        <fullName evidence="1">Uncharacterized protein</fullName>
    </submittedName>
</protein>
<organism evidence="1 2">
    <name type="scientific">Naganishia adeliensis</name>
    <dbReference type="NCBI Taxonomy" id="92952"/>
    <lineage>
        <taxon>Eukaryota</taxon>
        <taxon>Fungi</taxon>
        <taxon>Dikarya</taxon>
        <taxon>Basidiomycota</taxon>
        <taxon>Agaricomycotina</taxon>
        <taxon>Tremellomycetes</taxon>
        <taxon>Filobasidiales</taxon>
        <taxon>Filobasidiaceae</taxon>
        <taxon>Naganishia</taxon>
    </lineage>
</organism>
<keyword evidence="2" id="KW-1185">Reference proteome</keyword>
<accession>A0ACC2WHS7</accession>
<sequence length="207" mass="23250">MPTANTGPKAVLADAAYAQFLAAERDRHSAATMNEMAATFGRGMTVSEEEDLRQKEQETGVEMVEWRTRRMEELRSKTLDNSSDNNSDDPEGWESKVRRRRRGAVRQIDAQGLLAAIERPGWALLLLPSMSTLSTLNEHDTDDSEEPADEEEETRRADTDVLPTLLAYRDGELVHTWIRVDWCAPEGVEAMLRSSGVLRNSDGERDS</sequence>
<gene>
    <name evidence="1" type="ORF">QFC20_002599</name>
</gene>
<dbReference type="Proteomes" id="UP001230649">
    <property type="component" value="Unassembled WGS sequence"/>
</dbReference>